<dbReference type="Pfam" id="PF00059">
    <property type="entry name" value="Lectin_C"/>
    <property type="match status" value="1"/>
</dbReference>
<dbReference type="SUPFAM" id="SSF56436">
    <property type="entry name" value="C-type lectin-like"/>
    <property type="match status" value="1"/>
</dbReference>
<name>A0A7R9M5Z3_9ACAR</name>
<dbReference type="OrthoDB" id="6480597at2759"/>
<reference evidence="2" key="1">
    <citation type="submission" date="2020-11" db="EMBL/GenBank/DDBJ databases">
        <authorList>
            <person name="Tran Van P."/>
        </authorList>
    </citation>
    <scope>NUCLEOTIDE SEQUENCE</scope>
</reference>
<dbReference type="SMART" id="SM00034">
    <property type="entry name" value="CLECT"/>
    <property type="match status" value="1"/>
</dbReference>
<dbReference type="InterPro" id="IPR001304">
    <property type="entry name" value="C-type_lectin-like"/>
</dbReference>
<dbReference type="EMBL" id="CAJPVJ010007650">
    <property type="protein sequence ID" value="CAG2171387.1"/>
    <property type="molecule type" value="Genomic_DNA"/>
</dbReference>
<dbReference type="Proteomes" id="UP000728032">
    <property type="component" value="Unassembled WGS sequence"/>
</dbReference>
<dbReference type="InterPro" id="IPR016186">
    <property type="entry name" value="C-type_lectin-like/link_sf"/>
</dbReference>
<dbReference type="PANTHER" id="PTHR22803">
    <property type="entry name" value="MANNOSE, PHOSPHOLIPASE, LECTIN RECEPTOR RELATED"/>
    <property type="match status" value="1"/>
</dbReference>
<evidence type="ECO:0000259" key="1">
    <source>
        <dbReference type="PROSITE" id="PS50041"/>
    </source>
</evidence>
<organism evidence="2">
    <name type="scientific">Oppiella nova</name>
    <dbReference type="NCBI Taxonomy" id="334625"/>
    <lineage>
        <taxon>Eukaryota</taxon>
        <taxon>Metazoa</taxon>
        <taxon>Ecdysozoa</taxon>
        <taxon>Arthropoda</taxon>
        <taxon>Chelicerata</taxon>
        <taxon>Arachnida</taxon>
        <taxon>Acari</taxon>
        <taxon>Acariformes</taxon>
        <taxon>Sarcoptiformes</taxon>
        <taxon>Oribatida</taxon>
        <taxon>Brachypylina</taxon>
        <taxon>Oppioidea</taxon>
        <taxon>Oppiidae</taxon>
        <taxon>Oppiella</taxon>
    </lineage>
</organism>
<dbReference type="EMBL" id="OC922475">
    <property type="protein sequence ID" value="CAD7654200.1"/>
    <property type="molecule type" value="Genomic_DNA"/>
</dbReference>
<dbReference type="Gene3D" id="3.10.100.10">
    <property type="entry name" value="Mannose-Binding Protein A, subunit A"/>
    <property type="match status" value="1"/>
</dbReference>
<feature type="domain" description="C-type lectin" evidence="1">
    <location>
        <begin position="18"/>
        <end position="128"/>
    </location>
</feature>
<dbReference type="AlphaFoldDB" id="A0A7R9M5Z3"/>
<sequence length="128" mass="14305">MLSSNTCVDCPSGWTKGVDNECLLIPDKTSYGTNYTTALKTCAQKYNAQLISIKSAAKNNFVTQWFKDQKFDAYFWLDATRVLKADSSDSFIWSNGDQLTYTNWESGINEPNGNIPEHLDAVEVCVSV</sequence>
<gene>
    <name evidence="2" type="ORF">ONB1V03_LOCUS10850</name>
</gene>
<dbReference type="CDD" id="cd00037">
    <property type="entry name" value="CLECT"/>
    <property type="match status" value="1"/>
</dbReference>
<dbReference type="InterPro" id="IPR050111">
    <property type="entry name" value="C-type_lectin/snaclec_domain"/>
</dbReference>
<evidence type="ECO:0000313" key="3">
    <source>
        <dbReference type="Proteomes" id="UP000728032"/>
    </source>
</evidence>
<dbReference type="PROSITE" id="PS50041">
    <property type="entry name" value="C_TYPE_LECTIN_2"/>
    <property type="match status" value="1"/>
</dbReference>
<dbReference type="InterPro" id="IPR016187">
    <property type="entry name" value="CTDL_fold"/>
</dbReference>
<proteinExistence type="predicted"/>
<keyword evidence="3" id="KW-1185">Reference proteome</keyword>
<accession>A0A7R9M5Z3</accession>
<protein>
    <recommendedName>
        <fullName evidence="1">C-type lectin domain-containing protein</fullName>
    </recommendedName>
</protein>
<evidence type="ECO:0000313" key="2">
    <source>
        <dbReference type="EMBL" id="CAD7654200.1"/>
    </source>
</evidence>